<keyword evidence="13" id="KW-1185">Reference proteome</keyword>
<comment type="caution">
    <text evidence="12">The sequence shown here is derived from an EMBL/GenBank/DDBJ whole genome shotgun (WGS) entry which is preliminary data.</text>
</comment>
<dbReference type="Gene3D" id="3.40.50.620">
    <property type="entry name" value="HUPs"/>
    <property type="match status" value="2"/>
</dbReference>
<evidence type="ECO:0000259" key="9">
    <source>
        <dbReference type="Pfam" id="PF00133"/>
    </source>
</evidence>
<dbReference type="SUPFAM" id="SSF47323">
    <property type="entry name" value="Anticodon-binding domain of a subclass of class I aminoacyl-tRNA synthetases"/>
    <property type="match status" value="1"/>
</dbReference>
<name>A0AAD8WKV0_LOLMU</name>
<dbReference type="InterPro" id="IPR013155">
    <property type="entry name" value="M/V/L/I-tRNA-synth_anticd-bd"/>
</dbReference>
<organism evidence="12 13">
    <name type="scientific">Lolium multiflorum</name>
    <name type="common">Italian ryegrass</name>
    <name type="synonym">Lolium perenne subsp. multiflorum</name>
    <dbReference type="NCBI Taxonomy" id="4521"/>
    <lineage>
        <taxon>Eukaryota</taxon>
        <taxon>Viridiplantae</taxon>
        <taxon>Streptophyta</taxon>
        <taxon>Embryophyta</taxon>
        <taxon>Tracheophyta</taxon>
        <taxon>Spermatophyta</taxon>
        <taxon>Magnoliopsida</taxon>
        <taxon>Liliopsida</taxon>
        <taxon>Poales</taxon>
        <taxon>Poaceae</taxon>
        <taxon>BOP clade</taxon>
        <taxon>Pooideae</taxon>
        <taxon>Poodae</taxon>
        <taxon>Poeae</taxon>
        <taxon>Poeae Chloroplast Group 2 (Poeae type)</taxon>
        <taxon>Loliodinae</taxon>
        <taxon>Loliinae</taxon>
        <taxon>Lolium</taxon>
    </lineage>
</organism>
<feature type="domain" description="Leucine--tRNA ligase RagD-binding" evidence="11">
    <location>
        <begin position="778"/>
        <end position="854"/>
    </location>
</feature>
<evidence type="ECO:0000256" key="5">
    <source>
        <dbReference type="ARBA" id="ARBA00022840"/>
    </source>
</evidence>
<keyword evidence="6" id="KW-0648">Protein biosynthesis</keyword>
<dbReference type="GO" id="GO:0005524">
    <property type="term" value="F:ATP binding"/>
    <property type="evidence" value="ECO:0007669"/>
    <property type="project" value="UniProtKB-KW"/>
</dbReference>
<evidence type="ECO:0000313" key="12">
    <source>
        <dbReference type="EMBL" id="KAK1663610.1"/>
    </source>
</evidence>
<dbReference type="InterPro" id="IPR004493">
    <property type="entry name" value="Leu-tRNA-synth_Ia_arc/euk"/>
</dbReference>
<keyword evidence="7" id="KW-0030">Aminoacyl-tRNA synthetase</keyword>
<dbReference type="EC" id="6.1.1.4" evidence="2"/>
<dbReference type="FunFam" id="1.10.730.10:FF:000020">
    <property type="entry name" value="Leucine--tRNA ligase cytoplasmic"/>
    <property type="match status" value="1"/>
</dbReference>
<evidence type="ECO:0000256" key="2">
    <source>
        <dbReference type="ARBA" id="ARBA00013164"/>
    </source>
</evidence>
<dbReference type="Gene3D" id="3.90.740.10">
    <property type="entry name" value="Valyl/Leucyl/Isoleucyl-tRNA synthetase, editing domain"/>
    <property type="match status" value="2"/>
</dbReference>
<dbReference type="Pfam" id="PF24810">
    <property type="entry name" value="RBD_LARS1"/>
    <property type="match status" value="1"/>
</dbReference>
<dbReference type="GO" id="GO:0004823">
    <property type="term" value="F:leucine-tRNA ligase activity"/>
    <property type="evidence" value="ECO:0007669"/>
    <property type="project" value="UniProtKB-EC"/>
</dbReference>
<dbReference type="InterPro" id="IPR002300">
    <property type="entry name" value="aa-tRNA-synth_Ia"/>
</dbReference>
<accession>A0AAD8WKV0</accession>
<dbReference type="Pfam" id="PF00133">
    <property type="entry name" value="tRNA-synt_1"/>
    <property type="match status" value="1"/>
</dbReference>
<keyword evidence="3" id="KW-0436">Ligase</keyword>
<evidence type="ECO:0000259" key="10">
    <source>
        <dbReference type="Pfam" id="PF08264"/>
    </source>
</evidence>
<dbReference type="GO" id="GO:0002161">
    <property type="term" value="F:aminoacyl-tRNA deacylase activity"/>
    <property type="evidence" value="ECO:0007669"/>
    <property type="project" value="InterPro"/>
</dbReference>
<dbReference type="InterPro" id="IPR014729">
    <property type="entry name" value="Rossmann-like_a/b/a_fold"/>
</dbReference>
<evidence type="ECO:0000259" key="11">
    <source>
        <dbReference type="Pfam" id="PF24810"/>
    </source>
</evidence>
<evidence type="ECO:0000256" key="4">
    <source>
        <dbReference type="ARBA" id="ARBA00022741"/>
    </source>
</evidence>
<feature type="domain" description="Aminoacyl-tRNA synthetase class Ia" evidence="9">
    <location>
        <begin position="130"/>
        <end position="478"/>
    </location>
</feature>
<sequence>MNGLLHLGHAFSLSKLEFGAAYHRLRGSNVLLPFGFHCTGMPIKASADKLAREIQLYGNPPVFPAIEDDSSAEVAEDSQADQAAVAPDKFKSKKSKAAAKTGLQKFQWEIMRGFGLSDEEIAKFQDPSHWLTYFPPLAKEDLKAFGLGCDWRRSFITTDMNPYYDAFVRWQMRKLKKMGKIVKDMRYTIYSPLDGQPCADHDRASGEGVQPQEYVLIKMKVIPPFPPKLKALEGKNVYLAAATLRPETMYGQTNCWVLPDGKYGAFEINETDVFIVTARSALNLAYQHLSRVPEKPTCLVELAGNDLIGLPLRSPLSFNEIIYALPMLTILTDKAEKVCLDLKIKSQNDKEKLAEAKRMTYLKGFTDGVMIVGEYDGRKVQEAKPLIKNKLLGEGSAVLYSEPEKKVMSRSGDECVVALTDQWYITYGETEWKQKAVKCLENMNTFSAETRNGFEHTLGWLNQWACSRSFGLGTRIPWDEQFLVESLSDSTLYMAYYTIAHHLQNGNMYGQEISSIKPEEMTDEVWEYVFCDGPAPKSDISPALLSRMKQEFEYWYPFDIRAIEEFSSDATRFALADAGDGMDDANFVFETANAAILRLTKEIAWMEEVIAAESSLRGGSPSTYADNVFANEINIAVKETEKSYNNFMFRDALKSGFYDLQLARDEYRLSCGSAGMNRELLGRFMEVQTRLITPICPHYAEHVWQKILKKEGFAIKAGWPVAGTPDPTLRSANKYLQDSIVLMRKLLQKQESGSKKPKKGAAPPPAESKLTVGLIYVNEHYDGWKEQCLRVLQSNFDSQARSFAPDEEINEALKNCFIDRETNFKQVQKLCMPFIRFKKDEARNVGPQALNLKLPFGEINVLEENLELIRRQLGLEHVEVLSAFDGAARAKAGRHAPVLDKNPPSPGEPVAIFMSKEGFGAQS</sequence>
<proteinExistence type="inferred from homology"/>
<dbReference type="InterPro" id="IPR009080">
    <property type="entry name" value="tRNAsynth_Ia_anticodon-bd"/>
</dbReference>
<dbReference type="InterPro" id="IPR009008">
    <property type="entry name" value="Val/Leu/Ile-tRNA-synth_edit"/>
</dbReference>
<dbReference type="SUPFAM" id="SSF50677">
    <property type="entry name" value="ValRS/IleRS/LeuRS editing domain"/>
    <property type="match status" value="1"/>
</dbReference>
<reference evidence="12" key="1">
    <citation type="submission" date="2023-07" db="EMBL/GenBank/DDBJ databases">
        <title>A chromosome-level genome assembly of Lolium multiflorum.</title>
        <authorList>
            <person name="Chen Y."/>
            <person name="Copetti D."/>
            <person name="Kolliker R."/>
            <person name="Studer B."/>
        </authorList>
    </citation>
    <scope>NUCLEOTIDE SEQUENCE</scope>
    <source>
        <strain evidence="12">02402/16</strain>
        <tissue evidence="12">Leaf</tissue>
    </source>
</reference>
<dbReference type="PANTHER" id="PTHR45794:SF1">
    <property type="entry name" value="LEUCINE--TRNA LIGASE, CYTOPLASMIC"/>
    <property type="match status" value="1"/>
</dbReference>
<dbReference type="GO" id="GO:0006429">
    <property type="term" value="P:leucyl-tRNA aminoacylation"/>
    <property type="evidence" value="ECO:0007669"/>
    <property type="project" value="InterPro"/>
</dbReference>
<dbReference type="AlphaFoldDB" id="A0AAD8WKV0"/>
<dbReference type="EMBL" id="JAUUTY010000003">
    <property type="protein sequence ID" value="KAK1663610.1"/>
    <property type="molecule type" value="Genomic_DNA"/>
</dbReference>
<dbReference type="CDD" id="cd07959">
    <property type="entry name" value="Anticodon_Ia_Leu_AEc"/>
    <property type="match status" value="1"/>
</dbReference>
<dbReference type="Pfam" id="PF08264">
    <property type="entry name" value="Anticodon_1"/>
    <property type="match status" value="1"/>
</dbReference>
<gene>
    <name evidence="12" type="ORF">QYE76_051769</name>
</gene>
<comment type="similarity">
    <text evidence="1">Belongs to the class-I aminoacyl-tRNA synthetase family.</text>
</comment>
<evidence type="ECO:0000256" key="3">
    <source>
        <dbReference type="ARBA" id="ARBA00022598"/>
    </source>
</evidence>
<feature type="domain" description="Methionyl/Valyl/Leucyl/Isoleucyl-tRNA synthetase anticodon-binding" evidence="10">
    <location>
        <begin position="626"/>
        <end position="759"/>
    </location>
</feature>
<evidence type="ECO:0000256" key="7">
    <source>
        <dbReference type="ARBA" id="ARBA00023146"/>
    </source>
</evidence>
<evidence type="ECO:0000313" key="13">
    <source>
        <dbReference type="Proteomes" id="UP001231189"/>
    </source>
</evidence>
<dbReference type="Proteomes" id="UP001231189">
    <property type="component" value="Unassembled WGS sequence"/>
</dbReference>
<evidence type="ECO:0000256" key="1">
    <source>
        <dbReference type="ARBA" id="ARBA00005594"/>
    </source>
</evidence>
<dbReference type="InterPro" id="IPR055416">
    <property type="entry name" value="RBD_LARS1"/>
</dbReference>
<keyword evidence="4" id="KW-0547">Nucleotide-binding</keyword>
<evidence type="ECO:0000256" key="8">
    <source>
        <dbReference type="ARBA" id="ARBA00030520"/>
    </source>
</evidence>
<evidence type="ECO:0000256" key="6">
    <source>
        <dbReference type="ARBA" id="ARBA00022917"/>
    </source>
</evidence>
<dbReference type="SUPFAM" id="SSF52374">
    <property type="entry name" value="Nucleotidylyl transferase"/>
    <property type="match status" value="1"/>
</dbReference>
<dbReference type="Gene3D" id="1.10.730.10">
    <property type="entry name" value="Isoleucyl-tRNA Synthetase, Domain 1"/>
    <property type="match status" value="1"/>
</dbReference>
<dbReference type="PANTHER" id="PTHR45794">
    <property type="entry name" value="LEUCYL-TRNA SYNTHETASE"/>
    <property type="match status" value="1"/>
</dbReference>
<protein>
    <recommendedName>
        <fullName evidence="2">leucine--tRNA ligase</fullName>
        <ecNumber evidence="2">6.1.1.4</ecNumber>
    </recommendedName>
    <alternativeName>
        <fullName evidence="8">Leucyl-tRNA synthetase</fullName>
    </alternativeName>
</protein>
<keyword evidence="5" id="KW-0067">ATP-binding</keyword>